<gene>
    <name evidence="1" type="ORF">GMARGA_LOCUS8399</name>
</gene>
<organism evidence="1 2">
    <name type="scientific">Gigaspora margarita</name>
    <dbReference type="NCBI Taxonomy" id="4874"/>
    <lineage>
        <taxon>Eukaryota</taxon>
        <taxon>Fungi</taxon>
        <taxon>Fungi incertae sedis</taxon>
        <taxon>Mucoromycota</taxon>
        <taxon>Glomeromycotina</taxon>
        <taxon>Glomeromycetes</taxon>
        <taxon>Diversisporales</taxon>
        <taxon>Gigasporaceae</taxon>
        <taxon>Gigaspora</taxon>
    </lineage>
</organism>
<accession>A0ABN7UMD1</accession>
<sequence>MLEKRIQIGNSQDKCLVRKINPKLEVLILHDNLQAISLAEDALLSTARYYHYQTKNESKTGFLYYLDIQFFFYIEKNYYKFSIINENYHLKLQWIIYMDDNFKEIKEINSDYSLLKNIWTRINPSTKCSLPQFLRFLDDNNINFLKATAEQINTLIDTENKKEIPSIDIGSQRKKINIHNLNQQISCLKKHIEQLKSEWEQSFEDDNLIEDNLLETSINEAIEFNQLATIGITSQIGKKIYNNYHKLYFLSLITSAKSSTTQALQKCIEYAINQNKEALAIGNANQASGEFICQEMPPEVLNQISPPLEENNLYLDVCVDGNLDSNKTLAHVHIVSKILADLKHLMKNIRNSVLKLRREAKDQFAPSEAETCKMQVDGLIRHLQNNHSSCWSDVCWTKDDPTIIIQNSTLCQINFRQCFELEDTLNIGIIEYEH</sequence>
<dbReference type="Proteomes" id="UP000789901">
    <property type="component" value="Unassembled WGS sequence"/>
</dbReference>
<evidence type="ECO:0000313" key="1">
    <source>
        <dbReference type="EMBL" id="CAG8632308.1"/>
    </source>
</evidence>
<reference evidence="1 2" key="1">
    <citation type="submission" date="2021-06" db="EMBL/GenBank/DDBJ databases">
        <authorList>
            <person name="Kallberg Y."/>
            <person name="Tangrot J."/>
            <person name="Rosling A."/>
        </authorList>
    </citation>
    <scope>NUCLEOTIDE SEQUENCE [LARGE SCALE GENOMIC DNA]</scope>
    <source>
        <strain evidence="1 2">120-4 pot B 10/14</strain>
    </source>
</reference>
<dbReference type="EMBL" id="CAJVQB010004308">
    <property type="protein sequence ID" value="CAG8632308.1"/>
    <property type="molecule type" value="Genomic_DNA"/>
</dbReference>
<keyword evidence="2" id="KW-1185">Reference proteome</keyword>
<protein>
    <submittedName>
        <fullName evidence="1">34217_t:CDS:1</fullName>
    </submittedName>
</protein>
<evidence type="ECO:0000313" key="2">
    <source>
        <dbReference type="Proteomes" id="UP000789901"/>
    </source>
</evidence>
<comment type="caution">
    <text evidence="1">The sequence shown here is derived from an EMBL/GenBank/DDBJ whole genome shotgun (WGS) entry which is preliminary data.</text>
</comment>
<name>A0ABN7UMD1_GIGMA</name>
<proteinExistence type="predicted"/>